<evidence type="ECO:0000313" key="2">
    <source>
        <dbReference type="Proteomes" id="UP001595792"/>
    </source>
</evidence>
<evidence type="ECO:0000313" key="1">
    <source>
        <dbReference type="EMBL" id="MFC4197245.1"/>
    </source>
</evidence>
<comment type="caution">
    <text evidence="1">The sequence shown here is derived from an EMBL/GenBank/DDBJ whole genome shotgun (WGS) entry which is preliminary data.</text>
</comment>
<sequence>MMVEEIIKNKILSQAVLNLFPLLPGKSVKLIINAPTPILIALLLSPRKKNRKTGNTIVKVFRSASVKYSL</sequence>
<dbReference type="Proteomes" id="UP001595792">
    <property type="component" value="Unassembled WGS sequence"/>
</dbReference>
<keyword evidence="2" id="KW-1185">Reference proteome</keyword>
<name>A0ABV8NN49_9SPHI</name>
<accession>A0ABV8NN49</accession>
<dbReference type="RefSeq" id="WP_378960677.1">
    <property type="nucleotide sequence ID" value="NZ_JBHSBY010000108.1"/>
</dbReference>
<protein>
    <submittedName>
        <fullName evidence="1">Uncharacterized protein</fullName>
    </submittedName>
</protein>
<gene>
    <name evidence="1" type="ORF">ACFOUY_11100</name>
</gene>
<proteinExistence type="predicted"/>
<reference evidence="2" key="1">
    <citation type="journal article" date="2019" name="Int. J. Syst. Evol. Microbiol.">
        <title>The Global Catalogue of Microorganisms (GCM) 10K type strain sequencing project: providing services to taxonomists for standard genome sequencing and annotation.</title>
        <authorList>
            <consortium name="The Broad Institute Genomics Platform"/>
            <consortium name="The Broad Institute Genome Sequencing Center for Infectious Disease"/>
            <person name="Wu L."/>
            <person name="Ma J."/>
        </authorList>
    </citation>
    <scope>NUCLEOTIDE SEQUENCE [LARGE SCALE GENOMIC DNA]</scope>
    <source>
        <strain evidence="2">CCM 8689</strain>
    </source>
</reference>
<organism evidence="1 2">
    <name type="scientific">Pedobacter jamesrossensis</name>
    <dbReference type="NCBI Taxonomy" id="1908238"/>
    <lineage>
        <taxon>Bacteria</taxon>
        <taxon>Pseudomonadati</taxon>
        <taxon>Bacteroidota</taxon>
        <taxon>Sphingobacteriia</taxon>
        <taxon>Sphingobacteriales</taxon>
        <taxon>Sphingobacteriaceae</taxon>
        <taxon>Pedobacter</taxon>
    </lineage>
</organism>
<dbReference type="EMBL" id="JBHSBY010000108">
    <property type="protein sequence ID" value="MFC4197245.1"/>
    <property type="molecule type" value="Genomic_DNA"/>
</dbReference>